<dbReference type="Proteomes" id="UP001221142">
    <property type="component" value="Unassembled WGS sequence"/>
</dbReference>
<name>A0AAD7FKC9_9AGAR</name>
<organism evidence="1 2">
    <name type="scientific">Roridomyces roridus</name>
    <dbReference type="NCBI Taxonomy" id="1738132"/>
    <lineage>
        <taxon>Eukaryota</taxon>
        <taxon>Fungi</taxon>
        <taxon>Dikarya</taxon>
        <taxon>Basidiomycota</taxon>
        <taxon>Agaricomycotina</taxon>
        <taxon>Agaricomycetes</taxon>
        <taxon>Agaricomycetidae</taxon>
        <taxon>Agaricales</taxon>
        <taxon>Marasmiineae</taxon>
        <taxon>Mycenaceae</taxon>
        <taxon>Roridomyces</taxon>
    </lineage>
</organism>
<evidence type="ECO:0000313" key="2">
    <source>
        <dbReference type="Proteomes" id="UP001221142"/>
    </source>
</evidence>
<keyword evidence="2" id="KW-1185">Reference proteome</keyword>
<sequence length="449" mass="50852">MATVDSLPNELLISSLKLAADAPLPSSSLAPAIPICATLVSARWCAVAELSILGPHLARWRTVAFLALLHELEKFRSFIASAPRFPCLESLNLSCTDGNDFQDPYYITAIAQLTALRSLKSNGLSILGFVPLASMLQALDINLDYARSVAAYVHLLRAILESPACRLTTLVLRNFRTKSGPTWPPPAPIAAHTLRSFAVNFAKSFYGYVQLDPWTATRYECLEVLTNLITMPNLERLEILGGFRGGFKDASYIEKSGECQWPREESSPSLFPHLRELCLEDMCFSPTNLELIQSISPDITHLELIYTSCNQHLLDPDLQWSAVRNLTIEAHEGRGTPWWLQRFLRRCSLDVPYDEMVLSVVPPRHQMALNRSYVWQIYCAKRFYNFDPKCNYNFGFEQHNLNFQDRNFMEYNNNSLFGRNNLILNVLQVLILATHPCLNLIPSSEFVCR</sequence>
<reference evidence="1" key="1">
    <citation type="submission" date="2023-03" db="EMBL/GenBank/DDBJ databases">
        <title>Massive genome expansion in bonnet fungi (Mycena s.s.) driven by repeated elements and novel gene families across ecological guilds.</title>
        <authorList>
            <consortium name="Lawrence Berkeley National Laboratory"/>
            <person name="Harder C.B."/>
            <person name="Miyauchi S."/>
            <person name="Viragh M."/>
            <person name="Kuo A."/>
            <person name="Thoen E."/>
            <person name="Andreopoulos B."/>
            <person name="Lu D."/>
            <person name="Skrede I."/>
            <person name="Drula E."/>
            <person name="Henrissat B."/>
            <person name="Morin E."/>
            <person name="Kohler A."/>
            <person name="Barry K."/>
            <person name="LaButti K."/>
            <person name="Morin E."/>
            <person name="Salamov A."/>
            <person name="Lipzen A."/>
            <person name="Mereny Z."/>
            <person name="Hegedus B."/>
            <person name="Baldrian P."/>
            <person name="Stursova M."/>
            <person name="Weitz H."/>
            <person name="Taylor A."/>
            <person name="Grigoriev I.V."/>
            <person name="Nagy L.G."/>
            <person name="Martin F."/>
            <person name="Kauserud H."/>
        </authorList>
    </citation>
    <scope>NUCLEOTIDE SEQUENCE</scope>
    <source>
        <strain evidence="1">9284</strain>
    </source>
</reference>
<evidence type="ECO:0000313" key="1">
    <source>
        <dbReference type="EMBL" id="KAJ7628972.1"/>
    </source>
</evidence>
<dbReference type="EMBL" id="JARKIF010000010">
    <property type="protein sequence ID" value="KAJ7628972.1"/>
    <property type="molecule type" value="Genomic_DNA"/>
</dbReference>
<accession>A0AAD7FKC9</accession>
<protein>
    <submittedName>
        <fullName evidence="1">Uncharacterized protein</fullName>
    </submittedName>
</protein>
<dbReference type="SUPFAM" id="SSF52047">
    <property type="entry name" value="RNI-like"/>
    <property type="match status" value="1"/>
</dbReference>
<proteinExistence type="predicted"/>
<dbReference type="InterPro" id="IPR032675">
    <property type="entry name" value="LRR_dom_sf"/>
</dbReference>
<gene>
    <name evidence="1" type="ORF">FB45DRAFT_867933</name>
</gene>
<dbReference type="AlphaFoldDB" id="A0AAD7FKC9"/>
<comment type="caution">
    <text evidence="1">The sequence shown here is derived from an EMBL/GenBank/DDBJ whole genome shotgun (WGS) entry which is preliminary data.</text>
</comment>
<dbReference type="Gene3D" id="3.80.10.10">
    <property type="entry name" value="Ribonuclease Inhibitor"/>
    <property type="match status" value="1"/>
</dbReference>